<feature type="chain" id="PRO_5004564281" evidence="2">
    <location>
        <begin position="20"/>
        <end position="72"/>
    </location>
</feature>
<dbReference type="RefSeq" id="WP_021237832.1">
    <property type="nucleotide sequence ID" value="NZ_ATHO01000068.1"/>
</dbReference>
<evidence type="ECO:0000256" key="1">
    <source>
        <dbReference type="SAM" id="Phobius"/>
    </source>
</evidence>
<organism evidence="3 4">
    <name type="scientific">Sphingobium quisquiliarum P25</name>
    <dbReference type="NCBI Taxonomy" id="1329909"/>
    <lineage>
        <taxon>Bacteria</taxon>
        <taxon>Pseudomonadati</taxon>
        <taxon>Pseudomonadota</taxon>
        <taxon>Alphaproteobacteria</taxon>
        <taxon>Sphingomonadales</taxon>
        <taxon>Sphingomonadaceae</taxon>
        <taxon>Sphingobium</taxon>
    </lineage>
</organism>
<keyword evidence="1" id="KW-1133">Transmembrane helix</keyword>
<keyword evidence="1" id="KW-0812">Transmembrane</keyword>
<keyword evidence="1" id="KW-0472">Membrane</keyword>
<feature type="signal peptide" evidence="2">
    <location>
        <begin position="1"/>
        <end position="19"/>
    </location>
</feature>
<evidence type="ECO:0000313" key="4">
    <source>
        <dbReference type="Proteomes" id="UP000015525"/>
    </source>
</evidence>
<evidence type="ECO:0000256" key="2">
    <source>
        <dbReference type="SAM" id="SignalP"/>
    </source>
</evidence>
<dbReference type="EMBL" id="ATHO01000068">
    <property type="protein sequence ID" value="EQB08530.1"/>
    <property type="molecule type" value="Genomic_DNA"/>
</dbReference>
<proteinExistence type="predicted"/>
<reference evidence="3 4" key="1">
    <citation type="journal article" date="2013" name="Genome Announc.">
        <title>Draft Genome Sequence of Sphingobium quisquiliarum Strain P25T, a Novel Hexachlorocyclohexane (HCH)-Degrading Bacterium Isolated from an HCH Dumpsite.</title>
        <authorList>
            <person name="Kumar Singh A."/>
            <person name="Sangwan N."/>
            <person name="Sharma A."/>
            <person name="Gupta V."/>
            <person name="Khurana J.P."/>
            <person name="Lal R."/>
        </authorList>
    </citation>
    <scope>NUCLEOTIDE SEQUENCE [LARGE SCALE GENOMIC DNA]</scope>
    <source>
        <strain evidence="3 4">P25</strain>
    </source>
</reference>
<dbReference type="PATRIC" id="fig|1329909.3.peg.1500"/>
<evidence type="ECO:0000313" key="3">
    <source>
        <dbReference type="EMBL" id="EQB08530.1"/>
    </source>
</evidence>
<sequence length="72" mass="7491">MLGSACGCLSAALFLMALAALFVGSVFGDCVAEADCAHKNDAGAILWIAPLSALAIFIAVRWFVDKMTAGRR</sequence>
<dbReference type="AlphaFoldDB" id="T0IA10"/>
<name>T0IA10_9SPHN</name>
<keyword evidence="2" id="KW-0732">Signal</keyword>
<dbReference type="Proteomes" id="UP000015525">
    <property type="component" value="Unassembled WGS sequence"/>
</dbReference>
<protein>
    <submittedName>
        <fullName evidence="3">Uncharacterized protein</fullName>
    </submittedName>
</protein>
<keyword evidence="4" id="KW-1185">Reference proteome</keyword>
<comment type="caution">
    <text evidence="3">The sequence shown here is derived from an EMBL/GenBank/DDBJ whole genome shotgun (WGS) entry which is preliminary data.</text>
</comment>
<accession>T0IA10</accession>
<gene>
    <name evidence="3" type="ORF">L288_07755</name>
</gene>
<feature type="transmembrane region" description="Helical" evidence="1">
    <location>
        <begin position="44"/>
        <end position="64"/>
    </location>
</feature>